<dbReference type="Gene3D" id="1.20.1250.20">
    <property type="entry name" value="MFS general substrate transporter like domains"/>
    <property type="match status" value="1"/>
</dbReference>
<evidence type="ECO:0000256" key="6">
    <source>
        <dbReference type="SAM" id="Phobius"/>
    </source>
</evidence>
<dbReference type="VEuPathDB" id="VectorBase:LOC119165438"/>
<dbReference type="SUPFAM" id="SSF103473">
    <property type="entry name" value="MFS general substrate transporter"/>
    <property type="match status" value="1"/>
</dbReference>
<keyword evidence="8" id="KW-1185">Reference proteome</keyword>
<dbReference type="GO" id="GO:0022857">
    <property type="term" value="F:transmembrane transporter activity"/>
    <property type="evidence" value="ECO:0007669"/>
    <property type="project" value="InterPro"/>
</dbReference>
<evidence type="ECO:0000256" key="3">
    <source>
        <dbReference type="ARBA" id="ARBA00022989"/>
    </source>
</evidence>
<feature type="transmembrane region" description="Helical" evidence="6">
    <location>
        <begin position="343"/>
        <end position="361"/>
    </location>
</feature>
<dbReference type="Proteomes" id="UP000821866">
    <property type="component" value="Chromosome 3"/>
</dbReference>
<dbReference type="GO" id="GO:0016020">
    <property type="term" value="C:membrane"/>
    <property type="evidence" value="ECO:0007669"/>
    <property type="project" value="UniProtKB-SubCell"/>
</dbReference>
<feature type="transmembrane region" description="Helical" evidence="6">
    <location>
        <begin position="540"/>
        <end position="562"/>
    </location>
</feature>
<dbReference type="VEuPathDB" id="VectorBase:LOC119164904"/>
<feature type="transmembrane region" description="Helical" evidence="6">
    <location>
        <begin position="428"/>
        <end position="447"/>
    </location>
</feature>
<evidence type="ECO:0000256" key="1">
    <source>
        <dbReference type="ARBA" id="ARBA00004141"/>
    </source>
</evidence>
<feature type="transmembrane region" description="Helical" evidence="6">
    <location>
        <begin position="569"/>
        <end position="587"/>
    </location>
</feature>
<keyword evidence="4 6" id="KW-0472">Membrane</keyword>
<evidence type="ECO:0000256" key="5">
    <source>
        <dbReference type="SAM" id="MobiDB-lite"/>
    </source>
</evidence>
<sequence length="695" mass="76739">MAQFQGSKSGKKALRYKTLDHRTAAESLRATHRPASSPILWCGWESPELEEEEDHAENLRLDRLVITRKLLVYLGLILIRFGVRFIADDLTHADVMEAQDGSNTSKANVTSEATDLNCARRTSSTKKFVTISLATVSESSRNKDSTQPDTVSPLDSSEHRTSFIAPSEESYLHPATSSTNHPCHHARTTSGHAPQLDMDRLVGSGRFQWIIVAFAHLSCALVVIHHTSMQTFLLPVGHWCRPPTDADVNADLWKEENIPRRPDGAYSQCTLYEPGANGTLVEVACNEWQYDLQPGEVTVVSEWNLVCDHAWYVPVAFVYNRIGVVISVPFFGQISDRVGRLPAVYVCTIISVASAGAAIFSRSFANFMAARILLAAALSVLELALLIILFESSGDKHRDSNIFLAMAGGVVGTVLSQVLTQALKNYKALDMVTFALTMALLPLFCLLDESVRWLLVSNNGEFAEKVIRRAALWNSYHVNDVNLFATVSTFHAPAVLHKMNILTFLASEKVCRRTVALCWTWFSILLSLYGMSLSGRSGRIWHVVFLAVTRTVCVLLSWRLLLASRRKTLLTAALPLTCSMLLLHGAIKGAYEGSLAWIVGEIIVCMLIGEIIVVNVFTFELYPTVVRGIGTSVAIFFGQLGATCGPVLLKLQTHVSPTAASVLCFVMLFTATFLIRRLPETKNQKIPQSMQDIQP</sequence>
<feature type="transmembrane region" description="Helical" evidence="6">
    <location>
        <begin position="207"/>
        <end position="224"/>
    </location>
</feature>
<keyword evidence="2 6" id="KW-0812">Transmembrane</keyword>
<dbReference type="EMBL" id="JABSTU010000005">
    <property type="protein sequence ID" value="KAH8030051.1"/>
    <property type="molecule type" value="Genomic_DNA"/>
</dbReference>
<comment type="subcellular location">
    <subcellularLocation>
        <location evidence="1">Membrane</location>
        <topology evidence="1">Multi-pass membrane protein</topology>
    </subcellularLocation>
</comment>
<dbReference type="Pfam" id="PF00083">
    <property type="entry name" value="Sugar_tr"/>
    <property type="match status" value="1"/>
</dbReference>
<protein>
    <recommendedName>
        <fullName evidence="9">Major facilitator superfamily (MFS) profile domain-containing protein</fullName>
    </recommendedName>
</protein>
<feature type="transmembrane region" description="Helical" evidence="6">
    <location>
        <begin position="655"/>
        <end position="675"/>
    </location>
</feature>
<evidence type="ECO:0000256" key="4">
    <source>
        <dbReference type="ARBA" id="ARBA00023136"/>
    </source>
</evidence>
<feature type="transmembrane region" description="Helical" evidence="6">
    <location>
        <begin position="629"/>
        <end position="649"/>
    </location>
</feature>
<feature type="region of interest" description="Disordered" evidence="5">
    <location>
        <begin position="171"/>
        <end position="191"/>
    </location>
</feature>
<comment type="caution">
    <text evidence="7">The sequence shown here is derived from an EMBL/GenBank/DDBJ whole genome shotgun (WGS) entry which is preliminary data.</text>
</comment>
<name>A0A9J6E636_RHIMP</name>
<gene>
    <name evidence="7" type="ORF">HPB51_006483</name>
</gene>
<reference evidence="7" key="1">
    <citation type="journal article" date="2020" name="Cell">
        <title>Large-Scale Comparative Analyses of Tick Genomes Elucidate Their Genetic Diversity and Vector Capacities.</title>
        <authorList>
            <consortium name="Tick Genome and Microbiome Consortium (TIGMIC)"/>
            <person name="Jia N."/>
            <person name="Wang J."/>
            <person name="Shi W."/>
            <person name="Du L."/>
            <person name="Sun Y."/>
            <person name="Zhan W."/>
            <person name="Jiang J.F."/>
            <person name="Wang Q."/>
            <person name="Zhang B."/>
            <person name="Ji P."/>
            <person name="Bell-Sakyi L."/>
            <person name="Cui X.M."/>
            <person name="Yuan T.T."/>
            <person name="Jiang B.G."/>
            <person name="Yang W.F."/>
            <person name="Lam T.T."/>
            <person name="Chang Q.C."/>
            <person name="Ding S.J."/>
            <person name="Wang X.J."/>
            <person name="Zhu J.G."/>
            <person name="Ruan X.D."/>
            <person name="Zhao L."/>
            <person name="Wei J.T."/>
            <person name="Ye R.Z."/>
            <person name="Que T.C."/>
            <person name="Du C.H."/>
            <person name="Zhou Y.H."/>
            <person name="Cheng J.X."/>
            <person name="Dai P.F."/>
            <person name="Guo W.B."/>
            <person name="Han X.H."/>
            <person name="Huang E.J."/>
            <person name="Li L.F."/>
            <person name="Wei W."/>
            <person name="Gao Y.C."/>
            <person name="Liu J.Z."/>
            <person name="Shao H.Z."/>
            <person name="Wang X."/>
            <person name="Wang C.C."/>
            <person name="Yang T.C."/>
            <person name="Huo Q.B."/>
            <person name="Li W."/>
            <person name="Chen H.Y."/>
            <person name="Chen S.E."/>
            <person name="Zhou L.G."/>
            <person name="Ni X.B."/>
            <person name="Tian J.H."/>
            <person name="Sheng Y."/>
            <person name="Liu T."/>
            <person name="Pan Y.S."/>
            <person name="Xia L.Y."/>
            <person name="Li J."/>
            <person name="Zhao F."/>
            <person name="Cao W.C."/>
        </authorList>
    </citation>
    <scope>NUCLEOTIDE SEQUENCE</scope>
    <source>
        <strain evidence="7">Rmic-2018</strain>
    </source>
</reference>
<feature type="region of interest" description="Disordered" evidence="5">
    <location>
        <begin position="139"/>
        <end position="159"/>
    </location>
</feature>
<feature type="transmembrane region" description="Helical" evidence="6">
    <location>
        <begin position="402"/>
        <end position="422"/>
    </location>
</feature>
<reference evidence="7" key="2">
    <citation type="submission" date="2021-09" db="EMBL/GenBank/DDBJ databases">
        <authorList>
            <person name="Jia N."/>
            <person name="Wang J."/>
            <person name="Shi W."/>
            <person name="Du L."/>
            <person name="Sun Y."/>
            <person name="Zhan W."/>
            <person name="Jiang J."/>
            <person name="Wang Q."/>
            <person name="Zhang B."/>
            <person name="Ji P."/>
            <person name="Sakyi L.B."/>
            <person name="Cui X."/>
            <person name="Yuan T."/>
            <person name="Jiang B."/>
            <person name="Yang W."/>
            <person name="Lam T.T.-Y."/>
            <person name="Chang Q."/>
            <person name="Ding S."/>
            <person name="Wang X."/>
            <person name="Zhu J."/>
            <person name="Ruan X."/>
            <person name="Zhao L."/>
            <person name="Wei J."/>
            <person name="Que T."/>
            <person name="Du C."/>
            <person name="Cheng J."/>
            <person name="Dai P."/>
            <person name="Han X."/>
            <person name="Huang E."/>
            <person name="Gao Y."/>
            <person name="Liu J."/>
            <person name="Shao H."/>
            <person name="Ye R."/>
            <person name="Li L."/>
            <person name="Wei W."/>
            <person name="Wang X."/>
            <person name="Wang C."/>
            <person name="Huo Q."/>
            <person name="Li W."/>
            <person name="Guo W."/>
            <person name="Chen H."/>
            <person name="Chen S."/>
            <person name="Zhou L."/>
            <person name="Zhou L."/>
            <person name="Ni X."/>
            <person name="Tian J."/>
            <person name="Zhou Y."/>
            <person name="Sheng Y."/>
            <person name="Liu T."/>
            <person name="Pan Y."/>
            <person name="Xia L."/>
            <person name="Li J."/>
            <person name="Zhao F."/>
            <person name="Cao W."/>
        </authorList>
    </citation>
    <scope>NUCLEOTIDE SEQUENCE</scope>
    <source>
        <strain evidence="7">Rmic-2018</strain>
        <tissue evidence="7">Larvae</tissue>
    </source>
</reference>
<feature type="transmembrane region" description="Helical" evidence="6">
    <location>
        <begin position="367"/>
        <end position="390"/>
    </location>
</feature>
<dbReference type="InterPro" id="IPR036259">
    <property type="entry name" value="MFS_trans_sf"/>
</dbReference>
<feature type="transmembrane region" description="Helical" evidence="6">
    <location>
        <begin position="70"/>
        <end position="87"/>
    </location>
</feature>
<evidence type="ECO:0000256" key="2">
    <source>
        <dbReference type="ARBA" id="ARBA00022692"/>
    </source>
</evidence>
<evidence type="ECO:0008006" key="9">
    <source>
        <dbReference type="Google" id="ProtNLM"/>
    </source>
</evidence>
<dbReference type="InterPro" id="IPR005828">
    <property type="entry name" value="MFS_sugar_transport-like"/>
</dbReference>
<evidence type="ECO:0000313" key="7">
    <source>
        <dbReference type="EMBL" id="KAH8030051.1"/>
    </source>
</evidence>
<organism evidence="7 8">
    <name type="scientific">Rhipicephalus microplus</name>
    <name type="common">Cattle tick</name>
    <name type="synonym">Boophilus microplus</name>
    <dbReference type="NCBI Taxonomy" id="6941"/>
    <lineage>
        <taxon>Eukaryota</taxon>
        <taxon>Metazoa</taxon>
        <taxon>Ecdysozoa</taxon>
        <taxon>Arthropoda</taxon>
        <taxon>Chelicerata</taxon>
        <taxon>Arachnida</taxon>
        <taxon>Acari</taxon>
        <taxon>Parasitiformes</taxon>
        <taxon>Ixodida</taxon>
        <taxon>Ixodoidea</taxon>
        <taxon>Ixodidae</taxon>
        <taxon>Rhipicephalinae</taxon>
        <taxon>Rhipicephalus</taxon>
        <taxon>Boophilus</taxon>
    </lineage>
</organism>
<feature type="transmembrane region" description="Helical" evidence="6">
    <location>
        <begin position="593"/>
        <end position="617"/>
    </location>
</feature>
<dbReference type="AlphaFoldDB" id="A0A9J6E636"/>
<feature type="transmembrane region" description="Helical" evidence="6">
    <location>
        <begin position="514"/>
        <end position="534"/>
    </location>
</feature>
<evidence type="ECO:0000313" key="8">
    <source>
        <dbReference type="Proteomes" id="UP000821866"/>
    </source>
</evidence>
<proteinExistence type="predicted"/>
<dbReference type="PANTHER" id="PTHR24064">
    <property type="entry name" value="SOLUTE CARRIER FAMILY 22 MEMBER"/>
    <property type="match status" value="1"/>
</dbReference>
<accession>A0A9J6E636</accession>
<keyword evidence="3 6" id="KW-1133">Transmembrane helix</keyword>